<dbReference type="STRING" id="989403.SAMN05421798_10631"/>
<dbReference type="PATRIC" id="fig|989403.3.peg.805"/>
<dbReference type="AlphaFoldDB" id="A0A161VBF8"/>
<evidence type="ECO:0000313" key="1">
    <source>
        <dbReference type="EMBL" id="KZL21464.1"/>
    </source>
</evidence>
<evidence type="ECO:0000313" key="2">
    <source>
        <dbReference type="Proteomes" id="UP000076577"/>
    </source>
</evidence>
<name>A0A161VBF8_9HYPH</name>
<comment type="caution">
    <text evidence="1">The sequence shown here is derived from an EMBL/GenBank/DDBJ whole genome shotgun (WGS) entry which is preliminary data.</text>
</comment>
<sequence>MSGISSAYVAADGCRPFLSCASPWEEDDPPVRFGREAARRQEELSIILVCKKRHSFA</sequence>
<dbReference type="EMBL" id="LMCB01000004">
    <property type="protein sequence ID" value="KZL21464.1"/>
    <property type="molecule type" value="Genomic_DNA"/>
</dbReference>
<keyword evidence="2" id="KW-1185">Reference proteome</keyword>
<accession>A0A161VBF8</accession>
<protein>
    <submittedName>
        <fullName evidence="1">Uncharacterized protein</fullName>
    </submittedName>
</protein>
<gene>
    <name evidence="1" type="ORF">PsAD2_00759</name>
</gene>
<organism evidence="1 2">
    <name type="scientific">Pseudovibrio axinellae</name>
    <dbReference type="NCBI Taxonomy" id="989403"/>
    <lineage>
        <taxon>Bacteria</taxon>
        <taxon>Pseudomonadati</taxon>
        <taxon>Pseudomonadota</taxon>
        <taxon>Alphaproteobacteria</taxon>
        <taxon>Hyphomicrobiales</taxon>
        <taxon>Stappiaceae</taxon>
        <taxon>Pseudovibrio</taxon>
    </lineage>
</organism>
<proteinExistence type="predicted"/>
<dbReference type="Proteomes" id="UP000076577">
    <property type="component" value="Unassembled WGS sequence"/>
</dbReference>
<reference evidence="1 2" key="1">
    <citation type="journal article" date="2016" name="Front. Microbiol.">
        <title>Comparative Genomic Analysis Reveals a Diverse Repertoire of Genes Involved in Prokaryote-Eukaryote Interactions within the Pseudovibrio Genus.</title>
        <authorList>
            <person name="Romano S."/>
            <person name="Fernandez-Guerra A."/>
            <person name="Reen F.J."/>
            <person name="Glockner F.O."/>
            <person name="Crowley S.P."/>
            <person name="O'Sullivan O."/>
            <person name="Cotter P.D."/>
            <person name="Adams C."/>
            <person name="Dobson A.D."/>
            <person name="O'Gara F."/>
        </authorList>
    </citation>
    <scope>NUCLEOTIDE SEQUENCE [LARGE SCALE GENOMIC DNA]</scope>
    <source>
        <strain evidence="1 2">Ad2</strain>
    </source>
</reference>